<keyword evidence="2" id="KW-0804">Transcription</keyword>
<evidence type="ECO:0000313" key="4">
    <source>
        <dbReference type="Proteomes" id="UP000501727"/>
    </source>
</evidence>
<dbReference type="PANTHER" id="PTHR30185">
    <property type="entry name" value="CRYPTIC BETA-GLUCOSIDE BGL OPERON ANTITERMINATOR"/>
    <property type="match status" value="1"/>
</dbReference>
<dbReference type="RefSeq" id="WP_161127845.1">
    <property type="nucleotide sequence ID" value="NZ_AP022829.1"/>
</dbReference>
<organism evidence="3 4">
    <name type="scientific">Adlercreutzia hattorii</name>
    <dbReference type="NCBI Taxonomy" id="2707299"/>
    <lineage>
        <taxon>Bacteria</taxon>
        <taxon>Bacillati</taxon>
        <taxon>Actinomycetota</taxon>
        <taxon>Coriobacteriia</taxon>
        <taxon>Eggerthellales</taxon>
        <taxon>Eggerthellaceae</taxon>
        <taxon>Adlercreutzia</taxon>
    </lineage>
</organism>
<keyword evidence="1" id="KW-0805">Transcription regulation</keyword>
<dbReference type="AlphaFoldDB" id="A0A6F8SK57"/>
<reference evidence="4" key="1">
    <citation type="journal article" date="2020" name="Microbiol. Resour. Announc.">
        <title>Complete Genome Sequence of Adlercreutzia sp. Strain 8CFCBH1, a Potent Producer of Equol, Isolated from Healthy Japanese Feces.</title>
        <authorList>
            <person name="Ogata Y."/>
            <person name="Sakamoto M."/>
            <person name="Ohkuma M."/>
            <person name="Hattori M."/>
            <person name="Suda W."/>
        </authorList>
    </citation>
    <scope>NUCLEOTIDE SEQUENCE [LARGE SCALE GENOMIC DNA]</scope>
    <source>
        <strain evidence="4">8CFCBH1</strain>
    </source>
</reference>
<proteinExistence type="predicted"/>
<dbReference type="InterPro" id="IPR036388">
    <property type="entry name" value="WH-like_DNA-bd_sf"/>
</dbReference>
<sequence>MNSRQGALLRALLEASDYRTSADYARRFGCSDRTIRTDVKALNSFFEHEGLATRVGRQRGAGLRLALAPGEENRLVRLLEESETEMHPRYERLCQEMIALTCYPGPHTADSLARRMFRNKQQIQSDLRWWQGILKVSGLTLSVGRQITVEGPEWTVRGFVMSMLFSFSSAAVRRRILPSLFGSIEPYDRQFLERCIAEMQRDLGFEFSSNAQWQFGVYLCIMVTRLRLGHGLMTWRGADGSTPFFAYLKKRLERHFSLTVSDAEMGLLSDMAHCCTWQWSLAAMSAYEPSERARAFTDDVEEALKKAFGAPLPEDVRKPLAILFESGLARRTCGLVAANPNEESVKYEAMDGACLLSSVLCEVPSLVEADLFSPDYARIVLVLLDYLDQVGALRCYRVGLVVNCGIDLALWGAHRIEKLTSRLEVTDVLTENEVLAAASRPNSTLLERFDFLVSFEPMDVDFPCVTISPGVSRADIDHIIASVPLWRRGQEVHTAWERGVLPAGPSPESMFASLHARLTADGLIDMSLERFEWLVWTLSVVKDRTLVFAWCGSGVCKTGIRIFRLEEGDQAECGQCTMAAVLVGAPAERGDLTPLTQGFKRLVEDYADTSDLVSDDGFFVCFPEPE</sequence>
<dbReference type="PANTHER" id="PTHR30185:SF18">
    <property type="entry name" value="TRANSCRIPTIONAL REGULATOR MTLR"/>
    <property type="match status" value="1"/>
</dbReference>
<dbReference type="InterPro" id="IPR050661">
    <property type="entry name" value="BglG_antiterminators"/>
</dbReference>
<dbReference type="Proteomes" id="UP000501727">
    <property type="component" value="Chromosome"/>
</dbReference>
<dbReference type="EMBL" id="AP022829">
    <property type="protein sequence ID" value="BCA88559.1"/>
    <property type="molecule type" value="Genomic_DNA"/>
</dbReference>
<keyword evidence="4" id="KW-1185">Reference proteome</keyword>
<evidence type="ECO:0000313" key="3">
    <source>
        <dbReference type="EMBL" id="BCA88559.1"/>
    </source>
</evidence>
<protein>
    <submittedName>
        <fullName evidence="3">Uncharacterized protein</fullName>
    </submittedName>
</protein>
<evidence type="ECO:0000256" key="2">
    <source>
        <dbReference type="ARBA" id="ARBA00023163"/>
    </source>
</evidence>
<evidence type="ECO:0000256" key="1">
    <source>
        <dbReference type="ARBA" id="ARBA00023015"/>
    </source>
</evidence>
<name>A0A6F8SK57_9ACTN</name>
<gene>
    <name evidence="3" type="ORF">ADCFC_10570</name>
</gene>
<reference evidence="4" key="2">
    <citation type="submission" date="2020-03" db="EMBL/GenBank/DDBJ databases">
        <title>Complete Genome Sequence of Adlercreutzia sp. strain 8CFCBH1 Producing Equol, Isolated from Healthy Japanese Feces.</title>
        <authorList>
            <person name="Ogata Y."/>
            <person name="Sakamoto M."/>
            <person name="Ohkuma M."/>
            <person name="Hattori M."/>
            <person name="Suda W."/>
        </authorList>
    </citation>
    <scope>NUCLEOTIDE SEQUENCE [LARGE SCALE GENOMIC DNA]</scope>
    <source>
        <strain evidence="4">8CFCBH1</strain>
    </source>
</reference>
<dbReference type="Gene3D" id="1.10.10.10">
    <property type="entry name" value="Winged helix-like DNA-binding domain superfamily/Winged helix DNA-binding domain"/>
    <property type="match status" value="1"/>
</dbReference>
<accession>A0A6F8SK57</accession>
<dbReference type="KEGG" id="ahat:ADCFC_11780"/>